<reference evidence="2" key="1">
    <citation type="submission" date="2017-04" db="EMBL/GenBank/DDBJ databases">
        <authorList>
            <person name="Varghese N."/>
            <person name="Submissions S."/>
        </authorList>
    </citation>
    <scope>NUCLEOTIDE SEQUENCE [LARGE SCALE GENOMIC DNA]</scope>
    <source>
        <strain evidence="2">DSM 16512</strain>
    </source>
</reference>
<dbReference type="OrthoDB" id="3210767at2"/>
<dbReference type="GO" id="GO:0033194">
    <property type="term" value="P:response to hydroperoxide"/>
    <property type="evidence" value="ECO:0007669"/>
    <property type="project" value="TreeGrafter"/>
</dbReference>
<name>A0A1W1WUC8_9BACT</name>
<accession>A0A1W1WUC8</accession>
<sequence>MKILFAPSEAKRSGGDHQKMQFCFNVDREAILQKYDDIVKHGSKEAILKLFGTKELLDIDIFHSPTLKAVRRYTGVAYEYFDYDSLHPLYQEFIDEHLIIFSNLFGPLCAKDLIPFYKLKQGEAVGDIKPEKLYAPFCKNLLQDEEILDLRAGYYEKFYKPNFSLKMKFIKNGKVVSHWAKAYRGKILRQIAENQIDSFKKLRDFSFEGLRLKEIISKKSEEIWVMEIEEH</sequence>
<organism evidence="1 2">
    <name type="scientific">Nitratiruptor tergarcus DSM 16512</name>
    <dbReference type="NCBI Taxonomy" id="1069081"/>
    <lineage>
        <taxon>Bacteria</taxon>
        <taxon>Pseudomonadati</taxon>
        <taxon>Campylobacterota</taxon>
        <taxon>Epsilonproteobacteria</taxon>
        <taxon>Nautiliales</taxon>
        <taxon>Nitratiruptoraceae</taxon>
        <taxon>Nitratiruptor</taxon>
    </lineage>
</organism>
<evidence type="ECO:0000313" key="1">
    <source>
        <dbReference type="EMBL" id="SMC09789.1"/>
    </source>
</evidence>
<proteinExistence type="predicted"/>
<dbReference type="PANTHER" id="PTHR30283">
    <property type="entry name" value="PEROXIDE STRESS RESPONSE PROTEIN YAAA"/>
    <property type="match status" value="1"/>
</dbReference>
<gene>
    <name evidence="1" type="ORF">SAMN05660197_1611</name>
</gene>
<dbReference type="Proteomes" id="UP000192602">
    <property type="component" value="Unassembled WGS sequence"/>
</dbReference>
<dbReference type="AlphaFoldDB" id="A0A1W1WUC8"/>
<keyword evidence="2" id="KW-1185">Reference proteome</keyword>
<dbReference type="InterPro" id="IPR005583">
    <property type="entry name" value="YaaA"/>
</dbReference>
<dbReference type="GO" id="GO:0005829">
    <property type="term" value="C:cytosol"/>
    <property type="evidence" value="ECO:0007669"/>
    <property type="project" value="TreeGrafter"/>
</dbReference>
<dbReference type="Pfam" id="PF03883">
    <property type="entry name" value="H2O2_YaaD"/>
    <property type="match status" value="1"/>
</dbReference>
<evidence type="ECO:0000313" key="2">
    <source>
        <dbReference type="Proteomes" id="UP000192602"/>
    </source>
</evidence>
<dbReference type="STRING" id="1069081.SAMN05660197_1611"/>
<protein>
    <submittedName>
        <fullName evidence="1">Uncharacterized protein</fullName>
    </submittedName>
</protein>
<dbReference type="EMBL" id="FWWZ01000001">
    <property type="protein sequence ID" value="SMC09789.1"/>
    <property type="molecule type" value="Genomic_DNA"/>
</dbReference>
<dbReference type="RefSeq" id="WP_084276037.1">
    <property type="nucleotide sequence ID" value="NZ_AP026671.1"/>
</dbReference>
<dbReference type="PANTHER" id="PTHR30283:SF4">
    <property type="entry name" value="PEROXIDE STRESS RESISTANCE PROTEIN YAAA"/>
    <property type="match status" value="1"/>
</dbReference>